<keyword evidence="3" id="KW-1185">Reference proteome</keyword>
<dbReference type="EMBL" id="VIIS01000807">
    <property type="protein sequence ID" value="KAF0304845.1"/>
    <property type="molecule type" value="Genomic_DNA"/>
</dbReference>
<evidence type="ECO:0000313" key="3">
    <source>
        <dbReference type="Proteomes" id="UP000440578"/>
    </source>
</evidence>
<reference evidence="2 3" key="1">
    <citation type="submission" date="2019-07" db="EMBL/GenBank/DDBJ databases">
        <title>Draft genome assembly of a fouling barnacle, Amphibalanus amphitrite (Darwin, 1854): The first reference genome for Thecostraca.</title>
        <authorList>
            <person name="Kim W."/>
        </authorList>
    </citation>
    <scope>NUCLEOTIDE SEQUENCE [LARGE SCALE GENOMIC DNA]</scope>
    <source>
        <strain evidence="2">SNU_AA5</strain>
        <tissue evidence="2">Soma without cirri and trophi</tissue>
    </source>
</reference>
<organism evidence="2 3">
    <name type="scientific">Amphibalanus amphitrite</name>
    <name type="common">Striped barnacle</name>
    <name type="synonym">Balanus amphitrite</name>
    <dbReference type="NCBI Taxonomy" id="1232801"/>
    <lineage>
        <taxon>Eukaryota</taxon>
        <taxon>Metazoa</taxon>
        <taxon>Ecdysozoa</taxon>
        <taxon>Arthropoda</taxon>
        <taxon>Crustacea</taxon>
        <taxon>Multicrustacea</taxon>
        <taxon>Cirripedia</taxon>
        <taxon>Thoracica</taxon>
        <taxon>Thoracicalcarea</taxon>
        <taxon>Balanomorpha</taxon>
        <taxon>Balanoidea</taxon>
        <taxon>Balanidae</taxon>
        <taxon>Amphibalaninae</taxon>
        <taxon>Amphibalanus</taxon>
    </lineage>
</organism>
<dbReference type="AlphaFoldDB" id="A0A6A4WDU3"/>
<comment type="caution">
    <text evidence="2">The sequence shown here is derived from an EMBL/GenBank/DDBJ whole genome shotgun (WGS) entry which is preliminary data.</text>
</comment>
<evidence type="ECO:0000313" key="2">
    <source>
        <dbReference type="EMBL" id="KAF0304845.1"/>
    </source>
</evidence>
<evidence type="ECO:0000256" key="1">
    <source>
        <dbReference type="SAM" id="MobiDB-lite"/>
    </source>
</evidence>
<proteinExistence type="predicted"/>
<sequence>MTRAPAVSATRRRRSAPTLQSAHGWAARPPCRRPSGSWRSNTRSLACLRIGTSRSQSWSGWCRASSPEPVTSTGKSWPGIARCEMRTSTSPS</sequence>
<feature type="region of interest" description="Disordered" evidence="1">
    <location>
        <begin position="1"/>
        <end position="38"/>
    </location>
</feature>
<name>A0A6A4WDU3_AMPAM</name>
<dbReference type="Proteomes" id="UP000440578">
    <property type="component" value="Unassembled WGS sequence"/>
</dbReference>
<accession>A0A6A4WDU3</accession>
<protein>
    <submittedName>
        <fullName evidence="2">Uncharacterized protein</fullName>
    </submittedName>
</protein>
<gene>
    <name evidence="2" type="ORF">FJT64_023423</name>
</gene>